<dbReference type="GO" id="GO:0019748">
    <property type="term" value="P:secondary metabolic process"/>
    <property type="evidence" value="ECO:0007669"/>
    <property type="project" value="TreeGrafter"/>
</dbReference>
<sequence length="299" mass="33422">MTRILALHGVGSSATILKDQLSVLLEKVAPNCDVHYLDGCVERDRGPGMASYYQGPFYSYTTGYTPREIREVFEDIDDFINDHGPFDGVIGFSQGASMAASYLLDWQHSRPDELLPFHFAIFISSVAAFSGSDSCSHNMIDEMLKNKLDDVKSFPDYGDGSLDEREKTYVDYLALTFLAAKHIGAVSPDDDIEFFSHQDLQMVPRILHPSLHKIRLRIPTVHIFGSGDLISMTEQSKLVYGLCEEPVSRLIKHSGGHSVPSRRAEVIEAAKHIEWAIIEGANRHALEKTLAKVRVREVL</sequence>
<keyword evidence="4" id="KW-1185">Reference proteome</keyword>
<dbReference type="EMBL" id="RYZI01000028">
    <property type="protein sequence ID" value="RWA13362.1"/>
    <property type="molecule type" value="Genomic_DNA"/>
</dbReference>
<proteinExistence type="predicted"/>
<dbReference type="InterPro" id="IPR050593">
    <property type="entry name" value="LovG"/>
</dbReference>
<dbReference type="Gene3D" id="3.40.50.1820">
    <property type="entry name" value="alpha/beta hydrolase"/>
    <property type="match status" value="1"/>
</dbReference>
<evidence type="ECO:0000313" key="4">
    <source>
        <dbReference type="Proteomes" id="UP000286045"/>
    </source>
</evidence>
<evidence type="ECO:0000259" key="2">
    <source>
        <dbReference type="Pfam" id="PF03959"/>
    </source>
</evidence>
<dbReference type="GO" id="GO:0016787">
    <property type="term" value="F:hydrolase activity"/>
    <property type="evidence" value="ECO:0007669"/>
    <property type="project" value="UniProtKB-KW"/>
</dbReference>
<dbReference type="InterPro" id="IPR005645">
    <property type="entry name" value="FSH-like_dom"/>
</dbReference>
<dbReference type="Pfam" id="PF03959">
    <property type="entry name" value="FSH1"/>
    <property type="match status" value="1"/>
</dbReference>
<evidence type="ECO:0000313" key="3">
    <source>
        <dbReference type="EMBL" id="RWA13362.1"/>
    </source>
</evidence>
<gene>
    <name evidence="3" type="ORF">EKO27_g1710</name>
</gene>
<dbReference type="GO" id="GO:0005634">
    <property type="term" value="C:nucleus"/>
    <property type="evidence" value="ECO:0007669"/>
    <property type="project" value="TreeGrafter"/>
</dbReference>
<dbReference type="Proteomes" id="UP000286045">
    <property type="component" value="Unassembled WGS sequence"/>
</dbReference>
<accession>A0A439DG30</accession>
<name>A0A439DG30_9PEZI</name>
<dbReference type="AlphaFoldDB" id="A0A439DG30"/>
<dbReference type="GO" id="GO:0005737">
    <property type="term" value="C:cytoplasm"/>
    <property type="evidence" value="ECO:0007669"/>
    <property type="project" value="TreeGrafter"/>
</dbReference>
<evidence type="ECO:0000256" key="1">
    <source>
        <dbReference type="ARBA" id="ARBA00022801"/>
    </source>
</evidence>
<dbReference type="PANTHER" id="PTHR48070">
    <property type="entry name" value="ESTERASE OVCA2"/>
    <property type="match status" value="1"/>
</dbReference>
<dbReference type="PANTHER" id="PTHR48070:SF4">
    <property type="entry name" value="ESTERASE ALNB"/>
    <property type="match status" value="1"/>
</dbReference>
<dbReference type="STRING" id="363999.A0A439DG30"/>
<feature type="domain" description="Serine hydrolase" evidence="2">
    <location>
        <begin position="2"/>
        <end position="265"/>
    </location>
</feature>
<organism evidence="3 4">
    <name type="scientific">Xylaria grammica</name>
    <dbReference type="NCBI Taxonomy" id="363999"/>
    <lineage>
        <taxon>Eukaryota</taxon>
        <taxon>Fungi</taxon>
        <taxon>Dikarya</taxon>
        <taxon>Ascomycota</taxon>
        <taxon>Pezizomycotina</taxon>
        <taxon>Sordariomycetes</taxon>
        <taxon>Xylariomycetidae</taxon>
        <taxon>Xylariales</taxon>
        <taxon>Xylariaceae</taxon>
        <taxon>Xylaria</taxon>
    </lineage>
</organism>
<dbReference type="InterPro" id="IPR029058">
    <property type="entry name" value="AB_hydrolase_fold"/>
</dbReference>
<comment type="caution">
    <text evidence="3">The sequence shown here is derived from an EMBL/GenBank/DDBJ whole genome shotgun (WGS) entry which is preliminary data.</text>
</comment>
<reference evidence="3 4" key="1">
    <citation type="submission" date="2018-12" db="EMBL/GenBank/DDBJ databases">
        <title>Draft genome sequence of Xylaria grammica IHI A82.</title>
        <authorList>
            <person name="Buettner E."/>
            <person name="Kellner H."/>
        </authorList>
    </citation>
    <scope>NUCLEOTIDE SEQUENCE [LARGE SCALE GENOMIC DNA]</scope>
    <source>
        <strain evidence="3 4">IHI A82</strain>
    </source>
</reference>
<dbReference type="SUPFAM" id="SSF53474">
    <property type="entry name" value="alpha/beta-Hydrolases"/>
    <property type="match status" value="1"/>
</dbReference>
<keyword evidence="1" id="KW-0378">Hydrolase</keyword>
<protein>
    <recommendedName>
        <fullName evidence="2">Serine hydrolase domain-containing protein</fullName>
    </recommendedName>
</protein>